<evidence type="ECO:0000256" key="1">
    <source>
        <dbReference type="SAM" id="Phobius"/>
    </source>
</evidence>
<dbReference type="VEuPathDB" id="MicrosporidiaDB:AAJ76_3800021344"/>
<feature type="transmembrane region" description="Helical" evidence="1">
    <location>
        <begin position="54"/>
        <end position="72"/>
    </location>
</feature>
<organism evidence="2 3">
    <name type="scientific">Vairimorpha ceranae</name>
    <dbReference type="NCBI Taxonomy" id="40302"/>
    <lineage>
        <taxon>Eukaryota</taxon>
        <taxon>Fungi</taxon>
        <taxon>Fungi incertae sedis</taxon>
        <taxon>Microsporidia</taxon>
        <taxon>Nosematidae</taxon>
        <taxon>Vairimorpha</taxon>
    </lineage>
</organism>
<keyword evidence="1" id="KW-1133">Transmembrane helix</keyword>
<sequence>MTTTAFKNLRAIIQLISVLLILINIPIPAVLLYNTRFTTIEIDNLNLGYLSLSFLYKVLLIFNITLGMFASCGTNSKVKFYMRLYLFFTFLFMLGLITYILYVRNFYQNHLLTTYTTKTALSVQQKVIMSSLLFCSTGIDCDKILKERSELFIKIYLSIGSLSFILHFISFVLIKIAVNISIEKPHEGPKFVTITRAGMNTESLRNKRVMNIEEPAVVQSCII</sequence>
<evidence type="ECO:0000313" key="3">
    <source>
        <dbReference type="Proteomes" id="UP000034350"/>
    </source>
</evidence>
<name>A0A0F9YQY2_9MICR</name>
<keyword evidence="1" id="KW-0812">Transmembrane</keyword>
<dbReference type="RefSeq" id="XP_024330684.1">
    <property type="nucleotide sequence ID" value="XM_024475395.1"/>
</dbReference>
<keyword evidence="1" id="KW-0472">Membrane</keyword>
<accession>A0A0F9YQY2</accession>
<dbReference type="AlphaFoldDB" id="A0A0F9YQY2"/>
<feature type="transmembrane region" description="Helical" evidence="1">
    <location>
        <begin position="155"/>
        <end position="174"/>
    </location>
</feature>
<comment type="caution">
    <text evidence="2">The sequence shown here is derived from an EMBL/GenBank/DDBJ whole genome shotgun (WGS) entry which is preliminary data.</text>
</comment>
<dbReference type="VEuPathDB" id="MicrosporidiaDB:G9O61_00g015240"/>
<proteinExistence type="predicted"/>
<dbReference type="Proteomes" id="UP000034350">
    <property type="component" value="Unassembled WGS sequence"/>
</dbReference>
<dbReference type="OrthoDB" id="2192887at2759"/>
<evidence type="ECO:0000313" key="2">
    <source>
        <dbReference type="EMBL" id="KKO74942.1"/>
    </source>
</evidence>
<protein>
    <submittedName>
        <fullName evidence="2">Uncharacterized protein</fullName>
    </submittedName>
</protein>
<reference evidence="2 3" key="1">
    <citation type="journal article" date="2015" name="Environ. Microbiol.">
        <title>Genome analyses suggest the presence of polyploidy and recent human-driven expansions in eight global populations of the honeybee pathogen Nosema ceranae.</title>
        <authorList>
            <person name="Pelin A."/>
            <person name="Selman M."/>
            <person name="Aris-Brosou S."/>
            <person name="Farinelli L."/>
            <person name="Corradi N."/>
        </authorList>
    </citation>
    <scope>NUCLEOTIDE SEQUENCE [LARGE SCALE GENOMIC DNA]</scope>
    <source>
        <strain evidence="2 3">PA08 1199</strain>
    </source>
</reference>
<dbReference type="GeneID" id="36320336"/>
<keyword evidence="3" id="KW-1185">Reference proteome</keyword>
<gene>
    <name evidence="2" type="ORF">AAJ76_3800021344</name>
</gene>
<dbReference type="EMBL" id="JPQZ01000038">
    <property type="protein sequence ID" value="KKO74942.1"/>
    <property type="molecule type" value="Genomic_DNA"/>
</dbReference>
<feature type="transmembrane region" description="Helical" evidence="1">
    <location>
        <begin position="84"/>
        <end position="102"/>
    </location>
</feature>
<feature type="transmembrane region" description="Helical" evidence="1">
    <location>
        <begin position="12"/>
        <end position="34"/>
    </location>
</feature>